<reference evidence="2 3" key="1">
    <citation type="submission" date="2021-07" db="EMBL/GenBank/DDBJ databases">
        <title>Actinomadura sp. PM05-2 isolated from lichen.</title>
        <authorList>
            <person name="Somphong A."/>
            <person name="Phongsopitanun W."/>
            <person name="Tanasupawat S."/>
            <person name="Peongsungnone V."/>
        </authorList>
    </citation>
    <scope>NUCLEOTIDE SEQUENCE [LARGE SCALE GENOMIC DNA]</scope>
    <source>
        <strain evidence="2 3">PM05-2</strain>
    </source>
</reference>
<dbReference type="Proteomes" id="UP000774570">
    <property type="component" value="Unassembled WGS sequence"/>
</dbReference>
<protein>
    <recommendedName>
        <fullName evidence="4">Collagen-like protein</fullName>
    </recommendedName>
</protein>
<accession>A0ABS7G2U4</accession>
<sequence>MTRKVKDSGKITFITVSCQGPPGPRGPRGPRGPQGPAGPPGPGVRPVTVSADGTLLRSTAEHDADFDSPDCPAGTHLIGGGYRTQKGYLSYVTSSYPVGDHWSITAFTGAPIDITLTVYALCSP</sequence>
<evidence type="ECO:0000313" key="3">
    <source>
        <dbReference type="Proteomes" id="UP000774570"/>
    </source>
</evidence>
<dbReference type="Gene3D" id="1.20.5.320">
    <property type="entry name" value="6-Phosphogluconate Dehydrogenase, domain 3"/>
    <property type="match status" value="1"/>
</dbReference>
<dbReference type="EMBL" id="JAIBOA010000019">
    <property type="protein sequence ID" value="MBW8485963.1"/>
    <property type="molecule type" value="Genomic_DNA"/>
</dbReference>
<proteinExistence type="predicted"/>
<evidence type="ECO:0000256" key="1">
    <source>
        <dbReference type="SAM" id="MobiDB-lite"/>
    </source>
</evidence>
<evidence type="ECO:0000313" key="2">
    <source>
        <dbReference type="EMBL" id="MBW8485963.1"/>
    </source>
</evidence>
<gene>
    <name evidence="2" type="ORF">K1Y72_26545</name>
</gene>
<name>A0ABS7G2U4_9ACTN</name>
<keyword evidence="3" id="KW-1185">Reference proteome</keyword>
<evidence type="ECO:0008006" key="4">
    <source>
        <dbReference type="Google" id="ProtNLM"/>
    </source>
</evidence>
<dbReference type="RefSeq" id="WP_220169200.1">
    <property type="nucleotide sequence ID" value="NZ_JAIBOA010000019.1"/>
</dbReference>
<feature type="region of interest" description="Disordered" evidence="1">
    <location>
        <begin position="1"/>
        <end position="50"/>
    </location>
</feature>
<organism evidence="2 3">
    <name type="scientific">Actinomadura parmotrematis</name>
    <dbReference type="NCBI Taxonomy" id="2864039"/>
    <lineage>
        <taxon>Bacteria</taxon>
        <taxon>Bacillati</taxon>
        <taxon>Actinomycetota</taxon>
        <taxon>Actinomycetes</taxon>
        <taxon>Streptosporangiales</taxon>
        <taxon>Thermomonosporaceae</taxon>
        <taxon>Actinomadura</taxon>
    </lineage>
</organism>
<comment type="caution">
    <text evidence="2">The sequence shown here is derived from an EMBL/GenBank/DDBJ whole genome shotgun (WGS) entry which is preliminary data.</text>
</comment>